<sequence length="197" mass="21818">MLEARRYREIAALHVEGIKDGFLSSLGVDVLALIYRAIDEADECVLIVEMDEDCVIGFVAGGAGMRPIYKRMLARFPQLVKALAPELLKPKKLRGLAEILTRRGSQDEGAADTNLPDAELFSIVVASANRGQGVADRLYVEFARQLAKRGFDAFKIMVGEDLQTAHSFYRRMGAVPKLTATFHKGAKSVLYVHRLPR</sequence>
<dbReference type="Proteomes" id="UP001265259">
    <property type="component" value="Unassembled WGS sequence"/>
</dbReference>
<accession>A0ABU3DLB5</accession>
<dbReference type="InterPro" id="IPR016181">
    <property type="entry name" value="Acyl_CoA_acyltransferase"/>
</dbReference>
<dbReference type="RefSeq" id="WP_311694108.1">
    <property type="nucleotide sequence ID" value="NZ_JAVRHL010000006.1"/>
</dbReference>
<keyword evidence="3" id="KW-1185">Reference proteome</keyword>
<feature type="domain" description="N-acetyltransferase" evidence="1">
    <location>
        <begin position="45"/>
        <end position="196"/>
    </location>
</feature>
<comment type="caution">
    <text evidence="2">The sequence shown here is derived from an EMBL/GenBank/DDBJ whole genome shotgun (WGS) entry which is preliminary data.</text>
</comment>
<dbReference type="Pfam" id="PF00583">
    <property type="entry name" value="Acetyltransf_1"/>
    <property type="match status" value="1"/>
</dbReference>
<evidence type="ECO:0000259" key="1">
    <source>
        <dbReference type="PROSITE" id="PS51186"/>
    </source>
</evidence>
<keyword evidence="2" id="KW-0012">Acyltransferase</keyword>
<dbReference type="Gene3D" id="3.40.630.30">
    <property type="match status" value="1"/>
</dbReference>
<reference evidence="2 3" key="1">
    <citation type="submission" date="2023-09" db="EMBL/GenBank/DDBJ databases">
        <authorList>
            <person name="Rey-Velasco X."/>
        </authorList>
    </citation>
    <scope>NUCLEOTIDE SEQUENCE [LARGE SCALE GENOMIC DNA]</scope>
    <source>
        <strain evidence="2 3">F158</strain>
    </source>
</reference>
<dbReference type="PROSITE" id="PS51186">
    <property type="entry name" value="GNAT"/>
    <property type="match status" value="1"/>
</dbReference>
<protein>
    <submittedName>
        <fullName evidence="2">GNAT family N-acetyltransferase</fullName>
        <ecNumber evidence="2">2.3.1.-</ecNumber>
    </submittedName>
</protein>
<dbReference type="InterPro" id="IPR000182">
    <property type="entry name" value="GNAT_dom"/>
</dbReference>
<dbReference type="EC" id="2.3.1.-" evidence="2"/>
<evidence type="ECO:0000313" key="2">
    <source>
        <dbReference type="EMBL" id="MDT0684517.1"/>
    </source>
</evidence>
<dbReference type="EMBL" id="JAVRHL010000006">
    <property type="protein sequence ID" value="MDT0684517.1"/>
    <property type="molecule type" value="Genomic_DNA"/>
</dbReference>
<organism evidence="2 3">
    <name type="scientific">Tropicimonas omnivorans</name>
    <dbReference type="NCBI Taxonomy" id="3075590"/>
    <lineage>
        <taxon>Bacteria</taxon>
        <taxon>Pseudomonadati</taxon>
        <taxon>Pseudomonadota</taxon>
        <taxon>Alphaproteobacteria</taxon>
        <taxon>Rhodobacterales</taxon>
        <taxon>Roseobacteraceae</taxon>
        <taxon>Tropicimonas</taxon>
    </lineage>
</organism>
<dbReference type="GO" id="GO:0016746">
    <property type="term" value="F:acyltransferase activity"/>
    <property type="evidence" value="ECO:0007669"/>
    <property type="project" value="UniProtKB-KW"/>
</dbReference>
<name>A0ABU3DLB5_9RHOB</name>
<dbReference type="SUPFAM" id="SSF55729">
    <property type="entry name" value="Acyl-CoA N-acyltransferases (Nat)"/>
    <property type="match status" value="1"/>
</dbReference>
<keyword evidence="2" id="KW-0808">Transferase</keyword>
<evidence type="ECO:0000313" key="3">
    <source>
        <dbReference type="Proteomes" id="UP001265259"/>
    </source>
</evidence>
<gene>
    <name evidence="2" type="ORF">RM543_17715</name>
</gene>
<proteinExistence type="predicted"/>